<name>Q7RL65_PLAYO</name>
<dbReference type="SUPFAM" id="SSF54495">
    <property type="entry name" value="UBC-like"/>
    <property type="match status" value="1"/>
</dbReference>
<keyword evidence="1" id="KW-0812">Transmembrane</keyword>
<dbReference type="InParanoid" id="Q7RL65"/>
<organism evidence="2 3">
    <name type="scientific">Plasmodium yoelii yoelii</name>
    <dbReference type="NCBI Taxonomy" id="73239"/>
    <lineage>
        <taxon>Eukaryota</taxon>
        <taxon>Sar</taxon>
        <taxon>Alveolata</taxon>
        <taxon>Apicomplexa</taxon>
        <taxon>Aconoidasida</taxon>
        <taxon>Haemosporida</taxon>
        <taxon>Plasmodiidae</taxon>
        <taxon>Plasmodium</taxon>
        <taxon>Plasmodium (Vinckeia)</taxon>
    </lineage>
</organism>
<evidence type="ECO:0000313" key="3">
    <source>
        <dbReference type="Proteomes" id="UP000008553"/>
    </source>
</evidence>
<evidence type="ECO:0000313" key="2">
    <source>
        <dbReference type="EMBL" id="EAA22162.1"/>
    </source>
</evidence>
<keyword evidence="3" id="KW-1185">Reference proteome</keyword>
<comment type="caution">
    <text evidence="2">The sequence shown here is derived from an EMBL/GenBank/DDBJ whole genome shotgun (WGS) entry which is preliminary data.</text>
</comment>
<keyword evidence="1" id="KW-0472">Membrane</keyword>
<dbReference type="AlphaFoldDB" id="Q7RL65"/>
<gene>
    <name evidence="2" type="ORF">PY02681</name>
</gene>
<proteinExistence type="predicted"/>
<reference evidence="2 3" key="1">
    <citation type="journal article" date="2002" name="Nature">
        <title>Genome sequence and comparative analysis of the model rodent malaria parasite Plasmodium yoelii yoelii.</title>
        <authorList>
            <person name="Carlton J.M."/>
            <person name="Angiuoli S.V."/>
            <person name="Suh B.B."/>
            <person name="Kooij T.W."/>
            <person name="Pertea M."/>
            <person name="Silva J.C."/>
            <person name="Ermolaeva M.D."/>
            <person name="Allen J.E."/>
            <person name="Selengut J.D."/>
            <person name="Koo H.L."/>
            <person name="Peterson J.D."/>
            <person name="Pop M."/>
            <person name="Kosack D.S."/>
            <person name="Shumway M.F."/>
            <person name="Bidwell S.L."/>
            <person name="Shallom S.J."/>
            <person name="van Aken S.E."/>
            <person name="Riedmuller S.B."/>
            <person name="Feldblyum T.V."/>
            <person name="Cho J.K."/>
            <person name="Quackenbush J."/>
            <person name="Sedegah M."/>
            <person name="Shoaibi A."/>
            <person name="Cummings L.M."/>
            <person name="Florens L."/>
            <person name="Yates J.R."/>
            <person name="Raine J.D."/>
            <person name="Sinden R.E."/>
            <person name="Harris M.A."/>
            <person name="Cunningham D.A."/>
            <person name="Preiser P.R."/>
            <person name="Bergman L.W."/>
            <person name="Vaidya A.B."/>
            <person name="van Lin L.H."/>
            <person name="Janse C.J."/>
            <person name="Waters A.P."/>
            <person name="Smith H.O."/>
            <person name="White O.R."/>
            <person name="Salzberg S.L."/>
            <person name="Venter J.C."/>
            <person name="Fraser C.M."/>
            <person name="Hoffman S.L."/>
            <person name="Gardner M.J."/>
            <person name="Carucci D.J."/>
        </authorList>
    </citation>
    <scope>NUCLEOTIDE SEQUENCE [LARGE SCALE GENOMIC DNA]</scope>
    <source>
        <strain evidence="2 3">17XNL</strain>
    </source>
</reference>
<accession>Q7RL65</accession>
<protein>
    <submittedName>
        <fullName evidence="2">Uncharacterized protein</fullName>
    </submittedName>
</protein>
<keyword evidence="1" id="KW-1133">Transmembrane helix</keyword>
<evidence type="ECO:0000256" key="1">
    <source>
        <dbReference type="SAM" id="Phobius"/>
    </source>
</evidence>
<dbReference type="InterPro" id="IPR016135">
    <property type="entry name" value="UBQ-conjugating_enzyme/RWD"/>
</dbReference>
<dbReference type="PaxDb" id="73239-Q7RL65"/>
<sequence>MLFVLNDFFSNIHWYVLLLYFSLIWNIYYIHMSTYIYIHKKKRKNISETLKGNIEQQIKETIENNLGYSMIYNIVENIRVKNINIVIII</sequence>
<feature type="transmembrane region" description="Helical" evidence="1">
    <location>
        <begin position="12"/>
        <end position="38"/>
    </location>
</feature>
<dbReference type="Proteomes" id="UP000008553">
    <property type="component" value="Unassembled WGS sequence"/>
</dbReference>
<dbReference type="EMBL" id="AABL01000740">
    <property type="protein sequence ID" value="EAA22162.1"/>
    <property type="molecule type" value="Genomic_DNA"/>
</dbReference>